<dbReference type="Proteomes" id="UP000053748">
    <property type="component" value="Unassembled WGS sequence"/>
</dbReference>
<dbReference type="SUPFAM" id="SSF56281">
    <property type="entry name" value="Metallo-hydrolase/oxidoreductase"/>
    <property type="match status" value="1"/>
</dbReference>
<dbReference type="PANTHER" id="PTHR33835">
    <property type="entry name" value="YALI0C07656P"/>
    <property type="match status" value="1"/>
</dbReference>
<dbReference type="AlphaFoldDB" id="A0A2J9VK26"/>
<proteinExistence type="predicted"/>
<comment type="caution">
    <text evidence="1">The sequence shown here is derived from an EMBL/GenBank/DDBJ whole genome shotgun (WGS) entry which is preliminary data.</text>
</comment>
<dbReference type="EMBL" id="LOSJ02000001">
    <property type="protein sequence ID" value="PNM64127.1"/>
    <property type="molecule type" value="Genomic_DNA"/>
</dbReference>
<dbReference type="PANTHER" id="PTHR33835:SF1">
    <property type="entry name" value="METALLO-BETA-LACTAMASE DOMAIN-CONTAINING PROTEIN"/>
    <property type="match status" value="1"/>
</dbReference>
<evidence type="ECO:0000313" key="2">
    <source>
        <dbReference type="Proteomes" id="UP000053748"/>
    </source>
</evidence>
<organism evidence="1 2">
    <name type="scientific">Vibrio mimicus</name>
    <dbReference type="NCBI Taxonomy" id="674"/>
    <lineage>
        <taxon>Bacteria</taxon>
        <taxon>Pseudomonadati</taxon>
        <taxon>Pseudomonadota</taxon>
        <taxon>Gammaproteobacteria</taxon>
        <taxon>Vibrionales</taxon>
        <taxon>Vibrionaceae</taxon>
        <taxon>Vibrio</taxon>
    </lineage>
</organism>
<reference evidence="1" key="1">
    <citation type="submission" date="2017-12" db="EMBL/GenBank/DDBJ databases">
        <title>FDA dAtabase for Regulatory Grade micrObial Sequences (FDA-ARGOS): Supporting development and validation of Infectious Disease Dx tests.</title>
        <authorList>
            <person name="Hoffmann M."/>
            <person name="Allard M."/>
            <person name="Evans P."/>
            <person name="Brown E."/>
            <person name="Tallon L.J."/>
            <person name="Sadzewicz L."/>
            <person name="Sengamalay N."/>
            <person name="Ott S."/>
            <person name="Godinez A."/>
            <person name="Nagaraj S."/>
            <person name="Vavikolanu K."/>
            <person name="Aluvathingal J."/>
            <person name="Nadendla S."/>
            <person name="Hobson J."/>
            <person name="Sichtig H."/>
        </authorList>
    </citation>
    <scope>NUCLEOTIDE SEQUENCE [LARGE SCALE GENOMIC DNA]</scope>
    <source>
        <strain evidence="1">FDAARGOS_113</strain>
    </source>
</reference>
<dbReference type="OrthoDB" id="450111at2"/>
<dbReference type="InterPro" id="IPR025638">
    <property type="entry name" value="DUF4336"/>
</dbReference>
<keyword evidence="2" id="KW-1185">Reference proteome</keyword>
<name>A0A2J9VK26_VIBMI</name>
<dbReference type="Pfam" id="PF14234">
    <property type="entry name" value="DUF4336"/>
    <property type="match status" value="1"/>
</dbReference>
<dbReference type="InterPro" id="IPR036866">
    <property type="entry name" value="RibonucZ/Hydroxyglut_hydro"/>
</dbReference>
<accession>A0A2J9VK26</accession>
<sequence length="249" mass="28913">MQLIGERIWIFDGEAVPFFNMPYTTRMTIIKLHDGRLWVHSPIRLTETLKAEVDSLGDIAYLIAPNHLHHLFIKDWQDAFPQAQAFGTQEVAKKRPDLHFDGLLTSDFAAPWGDEIAYLLFTGSKVMQESVFFHPLSHTLILTDLIENFSPSAITGWRQRIARWAGVMAPNGQTPLDWRLTFYFNKAEASRHMSTILSWEPKQIVLAHGEWIKEQAVEFMRHSFRWLKLEKHTELQQNKRANNENRCSG</sequence>
<gene>
    <name evidence="1" type="ORF">AL544_004230</name>
</gene>
<protein>
    <submittedName>
        <fullName evidence="1">DUF4336 domain-containing protein</fullName>
    </submittedName>
</protein>
<dbReference type="STRING" id="674.VM_16410"/>
<evidence type="ECO:0000313" key="1">
    <source>
        <dbReference type="EMBL" id="PNM64127.1"/>
    </source>
</evidence>
<dbReference type="RefSeq" id="WP_001175991.1">
    <property type="nucleotide sequence ID" value="NZ_CAWMSS010000002.1"/>
</dbReference>